<name>A0A9N9HW69_9GLOM</name>
<keyword evidence="3" id="KW-1133">Transmembrane helix</keyword>
<dbReference type="GO" id="GO:0043495">
    <property type="term" value="F:protein-membrane adaptor activity"/>
    <property type="evidence" value="ECO:0007669"/>
    <property type="project" value="TreeGrafter"/>
</dbReference>
<accession>A0A9N9HW69</accession>
<feature type="domain" description="SUN" evidence="5">
    <location>
        <begin position="1"/>
        <end position="63"/>
    </location>
</feature>
<keyword evidence="2" id="KW-0812">Transmembrane</keyword>
<dbReference type="OrthoDB" id="342281at2759"/>
<dbReference type="PANTHER" id="PTHR12911">
    <property type="entry name" value="SAD1/UNC-84-LIKE PROTEIN-RELATED"/>
    <property type="match status" value="1"/>
</dbReference>
<comment type="subcellular location">
    <subcellularLocation>
        <location evidence="1">Membrane</location>
    </subcellularLocation>
</comment>
<dbReference type="EMBL" id="CAJVPV010018819">
    <property type="protein sequence ID" value="CAG8708838.1"/>
    <property type="molecule type" value="Genomic_DNA"/>
</dbReference>
<dbReference type="PANTHER" id="PTHR12911:SF8">
    <property type="entry name" value="KLAROID PROTEIN-RELATED"/>
    <property type="match status" value="1"/>
</dbReference>
<evidence type="ECO:0000313" key="6">
    <source>
        <dbReference type="EMBL" id="CAG8708838.1"/>
    </source>
</evidence>
<proteinExistence type="predicted"/>
<keyword evidence="7" id="KW-1185">Reference proteome</keyword>
<gene>
    <name evidence="6" type="ORF">AMORRO_LOCUS12575</name>
</gene>
<dbReference type="GO" id="GO:0016020">
    <property type="term" value="C:membrane"/>
    <property type="evidence" value="ECO:0007669"/>
    <property type="project" value="UniProtKB-SubCell"/>
</dbReference>
<evidence type="ECO:0000256" key="1">
    <source>
        <dbReference type="ARBA" id="ARBA00004370"/>
    </source>
</evidence>
<dbReference type="InterPro" id="IPR012919">
    <property type="entry name" value="SUN_dom"/>
</dbReference>
<protein>
    <submittedName>
        <fullName evidence="6">779_t:CDS:1</fullName>
    </submittedName>
</protein>
<dbReference type="Gene3D" id="2.60.120.260">
    <property type="entry name" value="Galactose-binding domain-like"/>
    <property type="match status" value="1"/>
</dbReference>
<organism evidence="6 7">
    <name type="scientific">Acaulospora morrowiae</name>
    <dbReference type="NCBI Taxonomy" id="94023"/>
    <lineage>
        <taxon>Eukaryota</taxon>
        <taxon>Fungi</taxon>
        <taxon>Fungi incertae sedis</taxon>
        <taxon>Mucoromycota</taxon>
        <taxon>Glomeromycotina</taxon>
        <taxon>Glomeromycetes</taxon>
        <taxon>Diversisporales</taxon>
        <taxon>Acaulosporaceae</taxon>
        <taxon>Acaulospora</taxon>
    </lineage>
</organism>
<dbReference type="AlphaFoldDB" id="A0A9N9HW69"/>
<dbReference type="Proteomes" id="UP000789342">
    <property type="component" value="Unassembled WGS sequence"/>
</dbReference>
<evidence type="ECO:0000259" key="5">
    <source>
        <dbReference type="PROSITE" id="PS51469"/>
    </source>
</evidence>
<dbReference type="GO" id="GO:0005635">
    <property type="term" value="C:nuclear envelope"/>
    <property type="evidence" value="ECO:0007669"/>
    <property type="project" value="UniProtKB-ARBA"/>
</dbReference>
<evidence type="ECO:0000256" key="2">
    <source>
        <dbReference type="ARBA" id="ARBA00022692"/>
    </source>
</evidence>
<evidence type="ECO:0000313" key="7">
    <source>
        <dbReference type="Proteomes" id="UP000789342"/>
    </source>
</evidence>
<sequence length="64" mass="7427">FNFFLGKYEYDLNGRPAQVFNVPESIASKGNQRVRAIMMRVLNNHENPKFTCLYRLQVHGVLPS</sequence>
<dbReference type="InterPro" id="IPR045119">
    <property type="entry name" value="SUN1-5"/>
</dbReference>
<dbReference type="Pfam" id="PF07738">
    <property type="entry name" value="Sad1_UNC"/>
    <property type="match status" value="1"/>
</dbReference>
<dbReference type="PROSITE" id="PS51469">
    <property type="entry name" value="SUN"/>
    <property type="match status" value="1"/>
</dbReference>
<evidence type="ECO:0000256" key="3">
    <source>
        <dbReference type="ARBA" id="ARBA00022989"/>
    </source>
</evidence>
<feature type="non-terminal residue" evidence="6">
    <location>
        <position position="1"/>
    </location>
</feature>
<reference evidence="6" key="1">
    <citation type="submission" date="2021-06" db="EMBL/GenBank/DDBJ databases">
        <authorList>
            <person name="Kallberg Y."/>
            <person name="Tangrot J."/>
            <person name="Rosling A."/>
        </authorList>
    </citation>
    <scope>NUCLEOTIDE SEQUENCE</scope>
    <source>
        <strain evidence="6">CL551</strain>
    </source>
</reference>
<keyword evidence="4" id="KW-0472">Membrane</keyword>
<comment type="caution">
    <text evidence="6">The sequence shown here is derived from an EMBL/GenBank/DDBJ whole genome shotgun (WGS) entry which is preliminary data.</text>
</comment>
<evidence type="ECO:0000256" key="4">
    <source>
        <dbReference type="ARBA" id="ARBA00023136"/>
    </source>
</evidence>